<dbReference type="InterPro" id="IPR023352">
    <property type="entry name" value="MAPEG-like_dom_sf"/>
</dbReference>
<feature type="transmembrane region" description="Helical" evidence="5">
    <location>
        <begin position="106"/>
        <end position="125"/>
    </location>
</feature>
<keyword evidence="4 5" id="KW-0472">Membrane</keyword>
<evidence type="ECO:0008006" key="8">
    <source>
        <dbReference type="Google" id="ProtNLM"/>
    </source>
</evidence>
<feature type="transmembrane region" description="Helical" evidence="5">
    <location>
        <begin position="59"/>
        <end position="86"/>
    </location>
</feature>
<dbReference type="PANTHER" id="PTHR35814">
    <property type="match status" value="1"/>
</dbReference>
<keyword evidence="7" id="KW-1185">Reference proteome</keyword>
<evidence type="ECO:0000256" key="3">
    <source>
        <dbReference type="ARBA" id="ARBA00022989"/>
    </source>
</evidence>
<dbReference type="Pfam" id="PF01124">
    <property type="entry name" value="MAPEG"/>
    <property type="match status" value="1"/>
</dbReference>
<comment type="subcellular location">
    <subcellularLocation>
        <location evidence="1">Membrane</location>
    </subcellularLocation>
</comment>
<accession>A0A1M4W0F4</accession>
<proteinExistence type="predicted"/>
<dbReference type="InterPro" id="IPR001129">
    <property type="entry name" value="Membr-assoc_MAPEG"/>
</dbReference>
<protein>
    <recommendedName>
        <fullName evidence="8">Glutathione S-transferase</fullName>
    </recommendedName>
</protein>
<sequence>MATVTALYAGLCAILLIALAARVVQFRWSKNVGMGSGDDRLNQVRVRVHANATEYMPMALLLMLIAELNGLGALWLHILGALFVFGRLLHAFGLTWGKGGYHPGRFFGTAISWTVILVLAVIDIVKALGAA</sequence>
<feature type="transmembrane region" description="Helical" evidence="5">
    <location>
        <begin position="6"/>
        <end position="24"/>
    </location>
</feature>
<dbReference type="AlphaFoldDB" id="A0A1M4W0F4"/>
<reference evidence="7" key="1">
    <citation type="submission" date="2016-11" db="EMBL/GenBank/DDBJ databases">
        <authorList>
            <person name="Varghese N."/>
            <person name="Submissions S."/>
        </authorList>
    </citation>
    <scope>NUCLEOTIDE SEQUENCE [LARGE SCALE GENOMIC DNA]</scope>
    <source>
        <strain evidence="7">CGMCC 1.7063</strain>
    </source>
</reference>
<dbReference type="SUPFAM" id="SSF161084">
    <property type="entry name" value="MAPEG domain-like"/>
    <property type="match status" value="1"/>
</dbReference>
<dbReference type="STRING" id="494016.SAMN04487965_0562"/>
<name>A0A1M4W0F4_9GAMM</name>
<evidence type="ECO:0000256" key="2">
    <source>
        <dbReference type="ARBA" id="ARBA00022692"/>
    </source>
</evidence>
<evidence type="ECO:0000313" key="7">
    <source>
        <dbReference type="Proteomes" id="UP000184170"/>
    </source>
</evidence>
<dbReference type="PANTHER" id="PTHR35814:SF1">
    <property type="entry name" value="GLUTATHIONE S-TRANSFERASE-RELATED"/>
    <property type="match status" value="1"/>
</dbReference>
<keyword evidence="2 5" id="KW-0812">Transmembrane</keyword>
<dbReference type="Proteomes" id="UP000184170">
    <property type="component" value="Unassembled WGS sequence"/>
</dbReference>
<dbReference type="GO" id="GO:0016020">
    <property type="term" value="C:membrane"/>
    <property type="evidence" value="ECO:0007669"/>
    <property type="project" value="UniProtKB-SubCell"/>
</dbReference>
<dbReference type="EMBL" id="FQVA01000001">
    <property type="protein sequence ID" value="SHE74689.1"/>
    <property type="molecule type" value="Genomic_DNA"/>
</dbReference>
<dbReference type="OrthoDB" id="8537976at2"/>
<dbReference type="RefSeq" id="WP_073271218.1">
    <property type="nucleotide sequence ID" value="NZ_FQVA01000001.1"/>
</dbReference>
<evidence type="ECO:0000256" key="1">
    <source>
        <dbReference type="ARBA" id="ARBA00004370"/>
    </source>
</evidence>
<organism evidence="6 7">
    <name type="scientific">Microbulbifer donghaiensis</name>
    <dbReference type="NCBI Taxonomy" id="494016"/>
    <lineage>
        <taxon>Bacteria</taxon>
        <taxon>Pseudomonadati</taxon>
        <taxon>Pseudomonadota</taxon>
        <taxon>Gammaproteobacteria</taxon>
        <taxon>Cellvibrionales</taxon>
        <taxon>Microbulbiferaceae</taxon>
        <taxon>Microbulbifer</taxon>
    </lineage>
</organism>
<evidence type="ECO:0000256" key="4">
    <source>
        <dbReference type="ARBA" id="ARBA00023136"/>
    </source>
</evidence>
<evidence type="ECO:0000256" key="5">
    <source>
        <dbReference type="SAM" id="Phobius"/>
    </source>
</evidence>
<gene>
    <name evidence="6" type="ORF">SAMN04487965_0562</name>
</gene>
<evidence type="ECO:0000313" key="6">
    <source>
        <dbReference type="EMBL" id="SHE74689.1"/>
    </source>
</evidence>
<dbReference type="Gene3D" id="1.20.120.550">
    <property type="entry name" value="Membrane associated eicosanoid/glutathione metabolism-like domain"/>
    <property type="match status" value="1"/>
</dbReference>
<keyword evidence="3 5" id="KW-1133">Transmembrane helix</keyword>